<evidence type="ECO:0000313" key="11">
    <source>
        <dbReference type="Proteomes" id="UP000243904"/>
    </source>
</evidence>
<dbReference type="InterPro" id="IPR013563">
    <property type="entry name" value="Oligopep_ABC_C"/>
</dbReference>
<keyword evidence="11" id="KW-1185">Reference proteome</keyword>
<evidence type="ECO:0000256" key="4">
    <source>
        <dbReference type="ARBA" id="ARBA00022475"/>
    </source>
</evidence>
<evidence type="ECO:0000256" key="5">
    <source>
        <dbReference type="ARBA" id="ARBA00022741"/>
    </source>
</evidence>
<accession>A0A1H2AXR5</accession>
<evidence type="ECO:0000256" key="3">
    <source>
        <dbReference type="ARBA" id="ARBA00022448"/>
    </source>
</evidence>
<keyword evidence="3" id="KW-0813">Transport</keyword>
<dbReference type="RefSeq" id="WP_146690269.1">
    <property type="nucleotide sequence ID" value="NZ_LT629750.1"/>
</dbReference>
<evidence type="ECO:0000313" key="10">
    <source>
        <dbReference type="EMBL" id="SDT50743.1"/>
    </source>
</evidence>
<dbReference type="SMART" id="SM00382">
    <property type="entry name" value="AAA"/>
    <property type="match status" value="1"/>
</dbReference>
<feature type="domain" description="ABC transporter" evidence="9">
    <location>
        <begin position="13"/>
        <end position="264"/>
    </location>
</feature>
<dbReference type="CDD" id="cd03257">
    <property type="entry name" value="ABC_NikE_OppD_transporters"/>
    <property type="match status" value="1"/>
</dbReference>
<gene>
    <name evidence="10" type="ORF">SAMN05444158_6590</name>
</gene>
<dbReference type="Proteomes" id="UP000243904">
    <property type="component" value="Chromosome I"/>
</dbReference>
<dbReference type="FunFam" id="3.40.50.300:FF:000016">
    <property type="entry name" value="Oligopeptide ABC transporter ATP-binding component"/>
    <property type="match status" value="1"/>
</dbReference>
<dbReference type="GO" id="GO:0055085">
    <property type="term" value="P:transmembrane transport"/>
    <property type="evidence" value="ECO:0007669"/>
    <property type="project" value="UniProtKB-ARBA"/>
</dbReference>
<evidence type="ECO:0000256" key="1">
    <source>
        <dbReference type="ARBA" id="ARBA00004417"/>
    </source>
</evidence>
<dbReference type="InterPro" id="IPR050388">
    <property type="entry name" value="ABC_Ni/Peptide_Import"/>
</dbReference>
<evidence type="ECO:0000256" key="6">
    <source>
        <dbReference type="ARBA" id="ARBA00022840"/>
    </source>
</evidence>
<dbReference type="PROSITE" id="PS00211">
    <property type="entry name" value="ABC_TRANSPORTER_1"/>
    <property type="match status" value="1"/>
</dbReference>
<dbReference type="InterPro" id="IPR017871">
    <property type="entry name" value="ABC_transporter-like_CS"/>
</dbReference>
<dbReference type="InterPro" id="IPR003439">
    <property type="entry name" value="ABC_transporter-like_ATP-bd"/>
</dbReference>
<sequence>MGVSKVPDGAPILDIDSLQVSLFTRRGVLPAVDGLSLTVSAGETVAVVGESGCGKSLTALAVMRLLPWPPARIVGGAVRFMGRDLATLSDRAMQRVRGKDISMIFQDPMSSLNPVVTIGDQLIEAVQSHNDVSRKEAEHRAVELLRQVRIPDAERRLHDFPHQMSGGMSQRVMIAMAIACGPKLLIADEPTTALDVTIQAQILDLMKELQANFGMAMIIITHDLGVVAETADRVVVMYAGRKVEEAPVEALFERPLHRYTRGLLGATPSAMRRHSTRLAEISGAVPALSELPVGCAFQNRCPDAFDRCRAERPALMPLMPGRTAACFAAEEELSRHVAAVGT</sequence>
<keyword evidence="5" id="KW-0547">Nucleotide-binding</keyword>
<dbReference type="EMBL" id="LT629750">
    <property type="protein sequence ID" value="SDT50743.1"/>
    <property type="molecule type" value="Genomic_DNA"/>
</dbReference>
<evidence type="ECO:0000256" key="8">
    <source>
        <dbReference type="ARBA" id="ARBA00024722"/>
    </source>
</evidence>
<keyword evidence="6 10" id="KW-0067">ATP-binding</keyword>
<evidence type="ECO:0000256" key="7">
    <source>
        <dbReference type="ARBA" id="ARBA00023136"/>
    </source>
</evidence>
<dbReference type="InterPro" id="IPR027417">
    <property type="entry name" value="P-loop_NTPase"/>
</dbReference>
<evidence type="ECO:0000259" key="9">
    <source>
        <dbReference type="PROSITE" id="PS50893"/>
    </source>
</evidence>
<dbReference type="GO" id="GO:0016887">
    <property type="term" value="F:ATP hydrolysis activity"/>
    <property type="evidence" value="ECO:0007669"/>
    <property type="project" value="InterPro"/>
</dbReference>
<dbReference type="NCBIfam" id="TIGR01727">
    <property type="entry name" value="oligo_HPY"/>
    <property type="match status" value="1"/>
</dbReference>
<dbReference type="Pfam" id="PF08352">
    <property type="entry name" value="oligo_HPY"/>
    <property type="match status" value="1"/>
</dbReference>
<dbReference type="InterPro" id="IPR003593">
    <property type="entry name" value="AAA+_ATPase"/>
</dbReference>
<comment type="function">
    <text evidence="8">Involved in beta-(1--&gt;2)glucan export. Transmembrane domains (TMD) form a pore in the inner membrane and the ATP-binding domain (NBD) is responsible for energy generation.</text>
</comment>
<comment type="similarity">
    <text evidence="2">Belongs to the ABC transporter superfamily.</text>
</comment>
<organism evidence="10 11">
    <name type="scientific">Bradyrhizobium canariense</name>
    <dbReference type="NCBI Taxonomy" id="255045"/>
    <lineage>
        <taxon>Bacteria</taxon>
        <taxon>Pseudomonadati</taxon>
        <taxon>Pseudomonadota</taxon>
        <taxon>Alphaproteobacteria</taxon>
        <taxon>Hyphomicrobiales</taxon>
        <taxon>Nitrobacteraceae</taxon>
        <taxon>Bradyrhizobium</taxon>
    </lineage>
</organism>
<dbReference type="PANTHER" id="PTHR43297">
    <property type="entry name" value="OLIGOPEPTIDE TRANSPORT ATP-BINDING PROTEIN APPD"/>
    <property type="match status" value="1"/>
</dbReference>
<keyword evidence="7" id="KW-0472">Membrane</keyword>
<name>A0A1H2AXR5_9BRAD</name>
<dbReference type="AlphaFoldDB" id="A0A1H2AXR5"/>
<comment type="subcellular location">
    <subcellularLocation>
        <location evidence="1">Cell inner membrane</location>
        <topology evidence="1">Peripheral membrane protein</topology>
    </subcellularLocation>
</comment>
<protein>
    <submittedName>
        <fullName evidence="10">Peptide/nickel transport system ATP-binding protein/oligopeptide transport system ATP-binding protein</fullName>
    </submittedName>
</protein>
<reference evidence="11" key="1">
    <citation type="submission" date="2016-10" db="EMBL/GenBank/DDBJ databases">
        <authorList>
            <person name="Varghese N."/>
            <person name="Submissions S."/>
        </authorList>
    </citation>
    <scope>NUCLEOTIDE SEQUENCE [LARGE SCALE GENOMIC DNA]</scope>
    <source>
        <strain evidence="11">GAS369</strain>
    </source>
</reference>
<keyword evidence="4" id="KW-1003">Cell membrane</keyword>
<dbReference type="PANTHER" id="PTHR43297:SF2">
    <property type="entry name" value="DIPEPTIDE TRANSPORT ATP-BINDING PROTEIN DPPD"/>
    <property type="match status" value="1"/>
</dbReference>
<dbReference type="GO" id="GO:0005524">
    <property type="term" value="F:ATP binding"/>
    <property type="evidence" value="ECO:0007669"/>
    <property type="project" value="UniProtKB-KW"/>
</dbReference>
<dbReference type="Gene3D" id="3.40.50.300">
    <property type="entry name" value="P-loop containing nucleotide triphosphate hydrolases"/>
    <property type="match status" value="1"/>
</dbReference>
<dbReference type="SUPFAM" id="SSF52540">
    <property type="entry name" value="P-loop containing nucleoside triphosphate hydrolases"/>
    <property type="match status" value="1"/>
</dbReference>
<dbReference type="Pfam" id="PF00005">
    <property type="entry name" value="ABC_tran"/>
    <property type="match status" value="1"/>
</dbReference>
<evidence type="ECO:0000256" key="2">
    <source>
        <dbReference type="ARBA" id="ARBA00005417"/>
    </source>
</evidence>
<dbReference type="GO" id="GO:0005886">
    <property type="term" value="C:plasma membrane"/>
    <property type="evidence" value="ECO:0007669"/>
    <property type="project" value="UniProtKB-SubCell"/>
</dbReference>
<dbReference type="GO" id="GO:0015833">
    <property type="term" value="P:peptide transport"/>
    <property type="evidence" value="ECO:0007669"/>
    <property type="project" value="InterPro"/>
</dbReference>
<dbReference type="PROSITE" id="PS50893">
    <property type="entry name" value="ABC_TRANSPORTER_2"/>
    <property type="match status" value="1"/>
</dbReference>
<proteinExistence type="inferred from homology"/>